<dbReference type="RefSeq" id="WP_317793044.1">
    <property type="nucleotide sequence ID" value="NZ_JBHTMK010000012.1"/>
</dbReference>
<dbReference type="Pfam" id="PF00005">
    <property type="entry name" value="ABC_tran"/>
    <property type="match status" value="1"/>
</dbReference>
<dbReference type="InterPro" id="IPR003439">
    <property type="entry name" value="ABC_transporter-like_ATP-bd"/>
</dbReference>
<dbReference type="PANTHER" id="PTHR24221:SF203">
    <property type="entry name" value="ATP-BINDING_PERMEASE FUSION ABC TRANSPORTER-RELATED"/>
    <property type="match status" value="1"/>
</dbReference>
<dbReference type="InterPro" id="IPR027417">
    <property type="entry name" value="P-loop_NTPase"/>
</dbReference>
<proteinExistence type="predicted"/>
<evidence type="ECO:0000256" key="4">
    <source>
        <dbReference type="ARBA" id="ARBA00022840"/>
    </source>
</evidence>
<feature type="region of interest" description="Disordered" evidence="7">
    <location>
        <begin position="453"/>
        <end position="533"/>
    </location>
</feature>
<dbReference type="Pfam" id="PF00664">
    <property type="entry name" value="ABC_membrane"/>
    <property type="match status" value="1"/>
</dbReference>
<comment type="caution">
    <text evidence="11">The sequence shown here is derived from an EMBL/GenBank/DDBJ whole genome shotgun (WGS) entry which is preliminary data.</text>
</comment>
<feature type="compositionally biased region" description="Low complexity" evidence="7">
    <location>
        <begin position="511"/>
        <end position="533"/>
    </location>
</feature>
<evidence type="ECO:0000313" key="11">
    <source>
        <dbReference type="EMBL" id="MFD1365419.1"/>
    </source>
</evidence>
<feature type="transmembrane region" description="Helical" evidence="8">
    <location>
        <begin position="182"/>
        <end position="201"/>
    </location>
</feature>
<gene>
    <name evidence="11" type="ORF">ACFQ5G_08720</name>
</gene>
<reference evidence="12" key="1">
    <citation type="journal article" date="2019" name="Int. J. Syst. Evol. Microbiol.">
        <title>The Global Catalogue of Microorganisms (GCM) 10K type strain sequencing project: providing services to taxonomists for standard genome sequencing and annotation.</title>
        <authorList>
            <consortium name="The Broad Institute Genomics Platform"/>
            <consortium name="The Broad Institute Genome Sequencing Center for Infectious Disease"/>
            <person name="Wu L."/>
            <person name="Ma J."/>
        </authorList>
    </citation>
    <scope>NUCLEOTIDE SEQUENCE [LARGE SCALE GENOMIC DNA]</scope>
    <source>
        <strain evidence="12">CCM 7526</strain>
    </source>
</reference>
<dbReference type="InterPro" id="IPR036640">
    <property type="entry name" value="ABC1_TM_sf"/>
</dbReference>
<keyword evidence="6 8" id="KW-0472">Membrane</keyword>
<evidence type="ECO:0000259" key="10">
    <source>
        <dbReference type="PROSITE" id="PS50929"/>
    </source>
</evidence>
<feature type="transmembrane region" description="Helical" evidence="8">
    <location>
        <begin position="33"/>
        <end position="55"/>
    </location>
</feature>
<evidence type="ECO:0000256" key="7">
    <source>
        <dbReference type="SAM" id="MobiDB-lite"/>
    </source>
</evidence>
<feature type="compositionally biased region" description="Low complexity" evidence="7">
    <location>
        <begin position="462"/>
        <end position="493"/>
    </location>
</feature>
<evidence type="ECO:0000256" key="3">
    <source>
        <dbReference type="ARBA" id="ARBA00022741"/>
    </source>
</evidence>
<evidence type="ECO:0000256" key="5">
    <source>
        <dbReference type="ARBA" id="ARBA00022989"/>
    </source>
</evidence>
<comment type="subcellular location">
    <subcellularLocation>
        <location evidence="1">Cell membrane</location>
        <topology evidence="1">Multi-pass membrane protein</topology>
    </subcellularLocation>
</comment>
<keyword evidence="3" id="KW-0547">Nucleotide-binding</keyword>
<protein>
    <submittedName>
        <fullName evidence="11">ATP-binding cassette domain-containing protein</fullName>
    </submittedName>
</protein>
<feature type="transmembrane region" description="Helical" evidence="8">
    <location>
        <begin position="264"/>
        <end position="287"/>
    </location>
</feature>
<dbReference type="GO" id="GO:0005524">
    <property type="term" value="F:ATP binding"/>
    <property type="evidence" value="ECO:0007669"/>
    <property type="project" value="UniProtKB-KW"/>
</dbReference>
<keyword evidence="2 8" id="KW-0812">Transmembrane</keyword>
<evidence type="ECO:0000313" key="12">
    <source>
        <dbReference type="Proteomes" id="UP001597183"/>
    </source>
</evidence>
<dbReference type="InterPro" id="IPR017871">
    <property type="entry name" value="ABC_transporter-like_CS"/>
</dbReference>
<feature type="domain" description="ABC transporter" evidence="9">
    <location>
        <begin position="359"/>
        <end position="677"/>
    </location>
</feature>
<dbReference type="InterPro" id="IPR003593">
    <property type="entry name" value="AAA+_ATPase"/>
</dbReference>
<dbReference type="SUPFAM" id="SSF90123">
    <property type="entry name" value="ABC transporter transmembrane region"/>
    <property type="match status" value="1"/>
</dbReference>
<keyword evidence="4 11" id="KW-0067">ATP-binding</keyword>
<feature type="transmembrane region" description="Helical" evidence="8">
    <location>
        <begin position="153"/>
        <end position="176"/>
    </location>
</feature>
<feature type="domain" description="ABC transmembrane type-1" evidence="10">
    <location>
        <begin position="38"/>
        <end position="323"/>
    </location>
</feature>
<evidence type="ECO:0000259" key="9">
    <source>
        <dbReference type="PROSITE" id="PS50893"/>
    </source>
</evidence>
<organism evidence="11 12">
    <name type="scientific">Actinoplanes sichuanensis</name>
    <dbReference type="NCBI Taxonomy" id="512349"/>
    <lineage>
        <taxon>Bacteria</taxon>
        <taxon>Bacillati</taxon>
        <taxon>Actinomycetota</taxon>
        <taxon>Actinomycetes</taxon>
        <taxon>Micromonosporales</taxon>
        <taxon>Micromonosporaceae</taxon>
        <taxon>Actinoplanes</taxon>
    </lineage>
</organism>
<dbReference type="Gene3D" id="1.20.1560.10">
    <property type="entry name" value="ABC transporter type 1, transmembrane domain"/>
    <property type="match status" value="1"/>
</dbReference>
<accession>A0ABW4A4L8</accession>
<feature type="region of interest" description="Disordered" evidence="7">
    <location>
        <begin position="683"/>
        <end position="734"/>
    </location>
</feature>
<dbReference type="SUPFAM" id="SSF52540">
    <property type="entry name" value="P-loop containing nucleoside triphosphate hydrolases"/>
    <property type="match status" value="1"/>
</dbReference>
<sequence>MFFSNPIDPFPAGNSPTPAAGVRRFILQEFRPLRPVVVIAVLTTVLCAAVEVWLIGYAGRLVDLLAATDPATLWAERGTELLAVAAFVLLARPALMLLGQVLDDITFRANARPLARWRAHRYVSRQSVGWFRDDLAGRIATWVRDGGDAAATAAYSVIHTLVFVTAYIAGSVWVMSAIDVRLLLPLCAWIVAYLLLMGLIVPRFRRASENLQAAESALTGLLVDSYANVDTLALLGDADARTDHDRRVFAEARQAHLRLQRVEVTINSSMMALGSALLVGLVGYGIVLWRSEAAPLGLVAAALALSFRITSMAEWLLDAVSSLFGAAGALRQALRTVAQPLTVADKPTATPLVVRAGAIRFSQVSHHYGRGAGGLDRLDLDIAPGERVGLVGRSGAGKSTLVGLLLRFHDPESGTITVDGIDVTDVTQDSLREQIAMVAQEATLLHRSVRENIAGPTRPDNATGPGSAPGAAGPDTAAGPPAAGSTAGPDTAARPPAAGSTAGPDTAARPPAAGSTAGPNAAAGPATTGSAAGASGAAAADDARIELALARASAGFVGTLRDADGRTGLDAHVGERGVRLSGGQRQRITLARAFYRDAPILVLDEATSALDSESEAAIHDTLGDVMAGRTVIAIAHRLSTIAGMDRIVVLDDGRIAEQGSHASLLAQGGLYADLWSRQSGGFLGLLDPGSPSPTGSPSTTPPSGPAETLPSAPPSPAGSPSITAQPGPAEAPQS</sequence>
<dbReference type="SMART" id="SM00382">
    <property type="entry name" value="AAA"/>
    <property type="match status" value="1"/>
</dbReference>
<dbReference type="InterPro" id="IPR011527">
    <property type="entry name" value="ABC1_TM_dom"/>
</dbReference>
<dbReference type="PROSITE" id="PS00211">
    <property type="entry name" value="ABC_TRANSPORTER_1"/>
    <property type="match status" value="1"/>
</dbReference>
<dbReference type="Proteomes" id="UP001597183">
    <property type="component" value="Unassembled WGS sequence"/>
</dbReference>
<dbReference type="InterPro" id="IPR039421">
    <property type="entry name" value="Type_1_exporter"/>
</dbReference>
<evidence type="ECO:0000256" key="1">
    <source>
        <dbReference type="ARBA" id="ARBA00004651"/>
    </source>
</evidence>
<dbReference type="Gene3D" id="3.40.50.300">
    <property type="entry name" value="P-loop containing nucleotide triphosphate hydrolases"/>
    <property type="match status" value="2"/>
</dbReference>
<dbReference type="PROSITE" id="PS50929">
    <property type="entry name" value="ABC_TM1F"/>
    <property type="match status" value="1"/>
</dbReference>
<evidence type="ECO:0000256" key="2">
    <source>
        <dbReference type="ARBA" id="ARBA00022692"/>
    </source>
</evidence>
<evidence type="ECO:0000256" key="8">
    <source>
        <dbReference type="SAM" id="Phobius"/>
    </source>
</evidence>
<evidence type="ECO:0000256" key="6">
    <source>
        <dbReference type="ARBA" id="ARBA00023136"/>
    </source>
</evidence>
<keyword evidence="12" id="KW-1185">Reference proteome</keyword>
<feature type="transmembrane region" description="Helical" evidence="8">
    <location>
        <begin position="81"/>
        <end position="102"/>
    </location>
</feature>
<keyword evidence="5 8" id="KW-1133">Transmembrane helix</keyword>
<name>A0ABW4A4L8_9ACTN</name>
<dbReference type="EMBL" id="JBHTMK010000012">
    <property type="protein sequence ID" value="MFD1365419.1"/>
    <property type="molecule type" value="Genomic_DNA"/>
</dbReference>
<dbReference type="PANTHER" id="PTHR24221">
    <property type="entry name" value="ATP-BINDING CASSETTE SUB-FAMILY B"/>
    <property type="match status" value="1"/>
</dbReference>
<dbReference type="PROSITE" id="PS50893">
    <property type="entry name" value="ABC_TRANSPORTER_2"/>
    <property type="match status" value="1"/>
</dbReference>
<feature type="compositionally biased region" description="Low complexity" evidence="7">
    <location>
        <begin position="684"/>
        <end position="698"/>
    </location>
</feature>